<feature type="domain" description="M23ase beta-sheet core" evidence="2">
    <location>
        <begin position="319"/>
        <end position="407"/>
    </location>
</feature>
<dbReference type="Proteomes" id="UP000825381">
    <property type="component" value="Chromosome"/>
</dbReference>
<dbReference type="Gene3D" id="6.10.250.3150">
    <property type="match status" value="1"/>
</dbReference>
<evidence type="ECO:0000313" key="4">
    <source>
        <dbReference type="Proteomes" id="UP000825381"/>
    </source>
</evidence>
<sequence>MIRAVLTILFITFTTLGVAQTDQKKQLEQKKAQILKEISGFRSLLSKENSREKSVLTKISESEAKIRLNEKLIQNTKKQTKILTDEIYLNQLKINKLNRELKVLKEDYAAMIVKAYKSRSQQSRIMFILSSQNFLQAYKRMQYMKQYANFRKIQGEAIKAKKAELEVLAAKLNAQKVEKEALLAENLKVKAELEEEKKEQEKLIKSIQKDKKKYIADIRNREKEAKAIERKIDKIVRDAIAAANKKTAASGATKASKGSKSTAEPNKIVLTKEGKIVADNFNANKGKLPWPVEKGYMSMRYGKQRSPLAPNVEIDHGWIEITTEEGAKARSIFQGEVIDVQIISGLKSVFVQHGNYITVYGGLISTDVSTGDKVVIKQSLGNVYTNPISGKTIVKFSIFKNTTKLDPQYWITPL</sequence>
<evidence type="ECO:0000256" key="1">
    <source>
        <dbReference type="SAM" id="Coils"/>
    </source>
</evidence>
<feature type="coiled-coil region" evidence="1">
    <location>
        <begin position="158"/>
        <end position="238"/>
    </location>
</feature>
<dbReference type="Pfam" id="PF01551">
    <property type="entry name" value="Peptidase_M23"/>
    <property type="match status" value="1"/>
</dbReference>
<evidence type="ECO:0000259" key="2">
    <source>
        <dbReference type="Pfam" id="PF01551"/>
    </source>
</evidence>
<dbReference type="RefSeq" id="WP_220641433.1">
    <property type="nucleotide sequence ID" value="NZ_CP080429.1"/>
</dbReference>
<dbReference type="EMBL" id="CP080429">
    <property type="protein sequence ID" value="QYJ69098.1"/>
    <property type="molecule type" value="Genomic_DNA"/>
</dbReference>
<name>A0ABX8VAE2_9FLAO</name>
<gene>
    <name evidence="3" type="ORF">K1I41_04200</name>
</gene>
<protein>
    <submittedName>
        <fullName evidence="3">Peptidoglycan DD-metalloendopeptidase family protein</fullName>
    </submittedName>
</protein>
<keyword evidence="1" id="KW-0175">Coiled coil</keyword>
<keyword evidence="4" id="KW-1185">Reference proteome</keyword>
<accession>A0ABX8VAE2</accession>
<evidence type="ECO:0000313" key="3">
    <source>
        <dbReference type="EMBL" id="QYJ69098.1"/>
    </source>
</evidence>
<dbReference type="InterPro" id="IPR016047">
    <property type="entry name" value="M23ase_b-sheet_dom"/>
</dbReference>
<dbReference type="SUPFAM" id="SSF51261">
    <property type="entry name" value="Duplicated hybrid motif"/>
    <property type="match status" value="1"/>
</dbReference>
<proteinExistence type="predicted"/>
<dbReference type="InterPro" id="IPR011055">
    <property type="entry name" value="Dup_hybrid_motif"/>
</dbReference>
<organism evidence="3 4">
    <name type="scientific">Flavobacterium litorale</name>
    <dbReference type="NCBI Taxonomy" id="2856519"/>
    <lineage>
        <taxon>Bacteria</taxon>
        <taxon>Pseudomonadati</taxon>
        <taxon>Bacteroidota</taxon>
        <taxon>Flavobacteriia</taxon>
        <taxon>Flavobacteriales</taxon>
        <taxon>Flavobacteriaceae</taxon>
        <taxon>Flavobacterium</taxon>
    </lineage>
</organism>
<reference evidence="3 4" key="1">
    <citation type="submission" date="2021-07" db="EMBL/GenBank/DDBJ databases">
        <title>Flavobacterium WSW3-B6 sp.nov, isolated from seaweed.</title>
        <authorList>
            <person name="Muhammad N."/>
            <person name="Ho H."/>
            <person name="Lee Y.-J."/>
            <person name="Nguyen T."/>
            <person name="Ho J."/>
            <person name="Kim S.-G."/>
        </authorList>
    </citation>
    <scope>NUCLEOTIDE SEQUENCE [LARGE SCALE GENOMIC DNA]</scope>
    <source>
        <strain evidence="3 4">WSW3-B6</strain>
    </source>
</reference>
<dbReference type="Gene3D" id="2.70.70.10">
    <property type="entry name" value="Glucose Permease (Domain IIA)"/>
    <property type="match status" value="1"/>
</dbReference>
<dbReference type="CDD" id="cd12797">
    <property type="entry name" value="M23_peptidase"/>
    <property type="match status" value="1"/>
</dbReference>